<proteinExistence type="inferred from homology"/>
<dbReference type="InterPro" id="IPR036013">
    <property type="entry name" value="Band_7/SPFH_dom_sf"/>
</dbReference>
<feature type="domain" description="Band 7" evidence="6">
    <location>
        <begin position="10"/>
        <end position="188"/>
    </location>
</feature>
<evidence type="ECO:0000256" key="3">
    <source>
        <dbReference type="ARBA" id="ARBA00023136"/>
    </source>
</evidence>
<keyword evidence="8" id="KW-1185">Reference proteome</keyword>
<dbReference type="InterPro" id="IPR001107">
    <property type="entry name" value="Band_7"/>
</dbReference>
<protein>
    <submittedName>
        <fullName evidence="7">Flotillin-like protein 1</fullName>
    </submittedName>
</protein>
<gene>
    <name evidence="7" type="primary">FLOT1_4</name>
    <name evidence="7" type="ORF">SK128_022695</name>
</gene>
<name>A0AAN8WHM4_HALRR</name>
<comment type="subcellular location">
    <subcellularLocation>
        <location evidence="1">Membrane</location>
    </subcellularLocation>
</comment>
<comment type="similarity">
    <text evidence="2 4">Belongs to the band 7/mec-2 family. Flotillin subfamily.</text>
</comment>
<evidence type="ECO:0000256" key="4">
    <source>
        <dbReference type="RuleBase" id="RU366054"/>
    </source>
</evidence>
<organism evidence="7 8">
    <name type="scientific">Halocaridina rubra</name>
    <name type="common">Hawaiian red shrimp</name>
    <dbReference type="NCBI Taxonomy" id="373956"/>
    <lineage>
        <taxon>Eukaryota</taxon>
        <taxon>Metazoa</taxon>
        <taxon>Ecdysozoa</taxon>
        <taxon>Arthropoda</taxon>
        <taxon>Crustacea</taxon>
        <taxon>Multicrustacea</taxon>
        <taxon>Malacostraca</taxon>
        <taxon>Eumalacostraca</taxon>
        <taxon>Eucarida</taxon>
        <taxon>Decapoda</taxon>
        <taxon>Pleocyemata</taxon>
        <taxon>Caridea</taxon>
        <taxon>Atyoidea</taxon>
        <taxon>Atyidae</taxon>
        <taxon>Halocaridina</taxon>
    </lineage>
</organism>
<dbReference type="SUPFAM" id="SSF117892">
    <property type="entry name" value="Band 7/SPFH domain"/>
    <property type="match status" value="1"/>
</dbReference>
<keyword evidence="5" id="KW-0175">Coiled coil</keyword>
<evidence type="ECO:0000256" key="1">
    <source>
        <dbReference type="ARBA" id="ARBA00004370"/>
    </source>
</evidence>
<dbReference type="Pfam" id="PF01145">
    <property type="entry name" value="Band_7"/>
    <property type="match status" value="1"/>
</dbReference>
<reference evidence="7 8" key="1">
    <citation type="submission" date="2023-11" db="EMBL/GenBank/DDBJ databases">
        <title>Halocaridina rubra genome assembly.</title>
        <authorList>
            <person name="Smith C."/>
        </authorList>
    </citation>
    <scope>NUCLEOTIDE SEQUENCE [LARGE SCALE GENOMIC DNA]</scope>
    <source>
        <strain evidence="7">EP-1</strain>
        <tissue evidence="7">Whole</tissue>
    </source>
</reference>
<dbReference type="Gene3D" id="3.30.479.30">
    <property type="entry name" value="Band 7 domain"/>
    <property type="match status" value="1"/>
</dbReference>
<dbReference type="EMBL" id="JAXCGZ010022863">
    <property type="protein sequence ID" value="KAK7021942.1"/>
    <property type="molecule type" value="Genomic_DNA"/>
</dbReference>
<evidence type="ECO:0000256" key="5">
    <source>
        <dbReference type="SAM" id="Coils"/>
    </source>
</evidence>
<keyword evidence="3" id="KW-0472">Membrane</keyword>
<accession>A0AAN8WHM4</accession>
<dbReference type="Proteomes" id="UP001381693">
    <property type="component" value="Unassembled WGS sequence"/>
</dbReference>
<dbReference type="PANTHER" id="PTHR13806">
    <property type="entry name" value="FLOTILLIN-RELATED"/>
    <property type="match status" value="1"/>
</dbReference>
<dbReference type="GO" id="GO:2000049">
    <property type="term" value="P:positive regulation of cell-cell adhesion mediated by cadherin"/>
    <property type="evidence" value="ECO:0007669"/>
    <property type="project" value="TreeGrafter"/>
</dbReference>
<dbReference type="PANTHER" id="PTHR13806:SF46">
    <property type="entry name" value="FLOTILLIN-1-RELATED"/>
    <property type="match status" value="1"/>
</dbReference>
<evidence type="ECO:0000313" key="8">
    <source>
        <dbReference type="Proteomes" id="UP001381693"/>
    </source>
</evidence>
<dbReference type="GO" id="GO:1901890">
    <property type="term" value="P:positive regulation of cell junction assembly"/>
    <property type="evidence" value="ECO:0007669"/>
    <property type="project" value="TreeGrafter"/>
</dbReference>
<dbReference type="CDD" id="cd03399">
    <property type="entry name" value="SPFH_flotillin"/>
    <property type="match status" value="1"/>
</dbReference>
<dbReference type="InterPro" id="IPR027705">
    <property type="entry name" value="Flotillin_fam"/>
</dbReference>
<dbReference type="GO" id="GO:0045807">
    <property type="term" value="P:positive regulation of endocytosis"/>
    <property type="evidence" value="ECO:0007669"/>
    <property type="project" value="TreeGrafter"/>
</dbReference>
<evidence type="ECO:0000256" key="2">
    <source>
        <dbReference type="ARBA" id="ARBA00007161"/>
    </source>
</evidence>
<dbReference type="GO" id="GO:0070528">
    <property type="term" value="P:protein kinase C signaling"/>
    <property type="evidence" value="ECO:0007669"/>
    <property type="project" value="TreeGrafter"/>
</dbReference>
<dbReference type="GO" id="GO:0002020">
    <property type="term" value="F:protease binding"/>
    <property type="evidence" value="ECO:0007669"/>
    <property type="project" value="TreeGrafter"/>
</dbReference>
<dbReference type="AlphaFoldDB" id="A0AAN8WHM4"/>
<sequence>MVFPVFLTCGPNEVLVVSGVGYDKPEMIVGGRIIAFTCFQRWRRLSLNVMTITITSPGVYSMKGVPLQVTGVAQVKISSNVPEVLELACENFLGKKQSELECLITDTLEGHQRGIIGTMTVEDIFKDRKLFNTRVFDSASKDLCTLGLQLLSYTIKNVSDDNGYLEALGMSRTAQVQRDARIGEAEANKDSSIKKAVADEELTAAKYANETLKAKANRDYETQKAGYDREVLTKKAEADLAYTLQECITRQKIKEEEMETQVVERKARIELEEQEIQRRRKHLEASVKQPASAEKYRLEIMAAAERQKSILEAEAEAEAMKLKGEAEAFAIEKKAVADAAQLNSKAEAYNEFGKAAILDMYLNTLPKMVSNISSALAQTHSVKMVSTGDSQLGAHKMTKEVMEITASVPTMIKDMTGVDLTETLRSA</sequence>
<dbReference type="GO" id="GO:0016600">
    <property type="term" value="C:flotillin complex"/>
    <property type="evidence" value="ECO:0007669"/>
    <property type="project" value="TreeGrafter"/>
</dbReference>
<evidence type="ECO:0000259" key="6">
    <source>
        <dbReference type="Pfam" id="PF01145"/>
    </source>
</evidence>
<dbReference type="GO" id="GO:0031410">
    <property type="term" value="C:cytoplasmic vesicle"/>
    <property type="evidence" value="ECO:0007669"/>
    <property type="project" value="TreeGrafter"/>
</dbReference>
<comment type="caution">
    <text evidence="7">The sequence shown here is derived from an EMBL/GenBank/DDBJ whole genome shotgun (WGS) entry which is preliminary data.</text>
</comment>
<dbReference type="GO" id="GO:0072659">
    <property type="term" value="P:protein localization to plasma membrane"/>
    <property type="evidence" value="ECO:0007669"/>
    <property type="project" value="TreeGrafter"/>
</dbReference>
<evidence type="ECO:0000313" key="7">
    <source>
        <dbReference type="EMBL" id="KAK7021942.1"/>
    </source>
</evidence>
<feature type="coiled-coil region" evidence="5">
    <location>
        <begin position="255"/>
        <end position="321"/>
    </location>
</feature>
<dbReference type="GO" id="GO:0002090">
    <property type="term" value="P:regulation of receptor internalization"/>
    <property type="evidence" value="ECO:0007669"/>
    <property type="project" value="TreeGrafter"/>
</dbReference>